<evidence type="ECO:0000313" key="2">
    <source>
        <dbReference type="EMBL" id="CAI2376047.1"/>
    </source>
</evidence>
<evidence type="ECO:0000256" key="1">
    <source>
        <dbReference type="SAM" id="MobiDB-lite"/>
    </source>
</evidence>
<reference evidence="2" key="1">
    <citation type="submission" date="2023-07" db="EMBL/GenBank/DDBJ databases">
        <authorList>
            <consortium name="AG Swart"/>
            <person name="Singh M."/>
            <person name="Singh A."/>
            <person name="Seah K."/>
            <person name="Emmerich C."/>
        </authorList>
    </citation>
    <scope>NUCLEOTIDE SEQUENCE</scope>
    <source>
        <strain evidence="2">DP1</strain>
    </source>
</reference>
<dbReference type="EMBL" id="CAMPGE010017577">
    <property type="protein sequence ID" value="CAI2376047.1"/>
    <property type="molecule type" value="Genomic_DNA"/>
</dbReference>
<name>A0AAD1XNS0_EUPCR</name>
<proteinExistence type="predicted"/>
<feature type="compositionally biased region" description="Basic residues" evidence="1">
    <location>
        <begin position="143"/>
        <end position="159"/>
    </location>
</feature>
<keyword evidence="3" id="KW-1185">Reference proteome</keyword>
<protein>
    <submittedName>
        <fullName evidence="2">Uncharacterized protein</fullName>
    </submittedName>
</protein>
<feature type="compositionally biased region" description="Low complexity" evidence="1">
    <location>
        <begin position="133"/>
        <end position="142"/>
    </location>
</feature>
<evidence type="ECO:0000313" key="3">
    <source>
        <dbReference type="Proteomes" id="UP001295684"/>
    </source>
</evidence>
<dbReference type="Proteomes" id="UP001295684">
    <property type="component" value="Unassembled WGS sequence"/>
</dbReference>
<accession>A0AAD1XNS0</accession>
<gene>
    <name evidence="2" type="ORF">ECRASSUSDP1_LOCUS17416</name>
</gene>
<organism evidence="2 3">
    <name type="scientific">Euplotes crassus</name>
    <dbReference type="NCBI Taxonomy" id="5936"/>
    <lineage>
        <taxon>Eukaryota</taxon>
        <taxon>Sar</taxon>
        <taxon>Alveolata</taxon>
        <taxon>Ciliophora</taxon>
        <taxon>Intramacronucleata</taxon>
        <taxon>Spirotrichea</taxon>
        <taxon>Hypotrichia</taxon>
        <taxon>Euplotida</taxon>
        <taxon>Euplotidae</taxon>
        <taxon>Moneuplotes</taxon>
    </lineage>
</organism>
<sequence length="272" mass="31868">MTTLMIAMILNLNTIHISNQYCRNTNKYKKWVMNKHSNSFEAYFPQSASFEATNEDDLLNQTMNTCFPKNGGIPSYLRRPQQLKVITKAKEYIASISKSNTHPSVEQFNETLSKIYKNRSISSKCSRRRKSHQSVQKSTNFNTKRKTKTSNSKLRKPKVKVKEKSYQKEDRNQEALYNYCYKKIFGTNQLKIVGKYTVTSDDYQKRVPRTAAISRPAHLIQRKQGSSYFENRNHIRLREQTKARNIISKIEQKGEISKTFYNPKERTDIPNL</sequence>
<feature type="region of interest" description="Disordered" evidence="1">
    <location>
        <begin position="120"/>
        <end position="167"/>
    </location>
</feature>
<dbReference type="AlphaFoldDB" id="A0AAD1XNS0"/>
<comment type="caution">
    <text evidence="2">The sequence shown here is derived from an EMBL/GenBank/DDBJ whole genome shotgun (WGS) entry which is preliminary data.</text>
</comment>